<dbReference type="KEGG" id="smiz:4412673_02136"/>
<dbReference type="GO" id="GO:0030798">
    <property type="term" value="F:trans-aconitate 2-methyltransferase activity"/>
    <property type="evidence" value="ECO:0007669"/>
    <property type="project" value="UniProtKB-EC"/>
</dbReference>
<dbReference type="GO" id="GO:0032259">
    <property type="term" value="P:methylation"/>
    <property type="evidence" value="ECO:0007669"/>
    <property type="project" value="UniProtKB-KW"/>
</dbReference>
<dbReference type="InterPro" id="IPR023149">
    <property type="entry name" value="Trans_acon_MeTrfase_C"/>
</dbReference>
<dbReference type="EC" id="2.1.1.144" evidence="2"/>
<dbReference type="InterPro" id="IPR029063">
    <property type="entry name" value="SAM-dependent_MTases_sf"/>
</dbReference>
<dbReference type="PANTHER" id="PTHR43861:SF1">
    <property type="entry name" value="TRANS-ACONITATE 2-METHYLTRANSFERASE"/>
    <property type="match status" value="1"/>
</dbReference>
<dbReference type="EMBL" id="LT906468">
    <property type="protein sequence ID" value="SNV50686.1"/>
    <property type="molecule type" value="Genomic_DNA"/>
</dbReference>
<evidence type="ECO:0000313" key="3">
    <source>
        <dbReference type="Proteomes" id="UP000215355"/>
    </source>
</evidence>
<dbReference type="AlphaFoldDB" id="A0AAJ4XBW7"/>
<dbReference type="Pfam" id="PF13847">
    <property type="entry name" value="Methyltransf_31"/>
    <property type="match status" value="1"/>
</dbReference>
<accession>A0AAJ4XBW7</accession>
<protein>
    <submittedName>
        <fullName evidence="2">Trans-aconitate 2-methyltransferase</fullName>
        <ecNumber evidence="2">2.1.1.144</ecNumber>
    </submittedName>
</protein>
<evidence type="ECO:0000259" key="1">
    <source>
        <dbReference type="Pfam" id="PF13847"/>
    </source>
</evidence>
<organism evidence="2 3">
    <name type="scientific">Sphingobacterium mizutaii</name>
    <dbReference type="NCBI Taxonomy" id="1010"/>
    <lineage>
        <taxon>Bacteria</taxon>
        <taxon>Pseudomonadati</taxon>
        <taxon>Bacteroidota</taxon>
        <taxon>Sphingobacteriia</taxon>
        <taxon>Sphingobacteriales</taxon>
        <taxon>Sphingobacteriaceae</taxon>
        <taxon>Sphingobacterium</taxon>
    </lineage>
</organism>
<keyword evidence="2" id="KW-0489">Methyltransferase</keyword>
<keyword evidence="2" id="KW-0808">Transferase</keyword>
<dbReference type="Gene3D" id="3.40.50.150">
    <property type="entry name" value="Vaccinia Virus protein VP39"/>
    <property type="match status" value="1"/>
</dbReference>
<dbReference type="InterPro" id="IPR025714">
    <property type="entry name" value="Methyltranfer_dom"/>
</dbReference>
<sequence length="255" mass="29663">MPWDPEVYNRYKDIRYKPFYDLLNLVEDLGAMECIDLGCGTGEQTATLAHRFKEAKILGIDSSAEMLEKSKAFENSRLSFRMESIEDNLEDQTSWDLIFSNAALQWLDKHEVLFPKIIAKLKTGGQLAIQMPVQNENALNQILIKLVQEEPFASHLNHFIRKSPVLSMDQYAKILFENQIKDIEIYQKVYPQIAENVDELYDFISGSAMIPYLEILKGEVKDDFIQEFKKRIGEEYSRFPAIYAFKRLLIYGRRG</sequence>
<dbReference type="Proteomes" id="UP000215355">
    <property type="component" value="Chromosome 1"/>
</dbReference>
<feature type="domain" description="Methyltransferase" evidence="1">
    <location>
        <begin position="31"/>
        <end position="153"/>
    </location>
</feature>
<reference evidence="2 3" key="1">
    <citation type="submission" date="2017-06" db="EMBL/GenBank/DDBJ databases">
        <authorList>
            <consortium name="Pathogen Informatics"/>
        </authorList>
    </citation>
    <scope>NUCLEOTIDE SEQUENCE [LARGE SCALE GENOMIC DNA]</scope>
    <source>
        <strain evidence="2 3">NCTC12149</strain>
    </source>
</reference>
<dbReference type="PANTHER" id="PTHR43861">
    <property type="entry name" value="TRANS-ACONITATE 2-METHYLTRANSFERASE-RELATED"/>
    <property type="match status" value="1"/>
</dbReference>
<evidence type="ECO:0000313" key="2">
    <source>
        <dbReference type="EMBL" id="SNV50686.1"/>
    </source>
</evidence>
<dbReference type="SUPFAM" id="SSF53335">
    <property type="entry name" value="S-adenosyl-L-methionine-dependent methyltransferases"/>
    <property type="match status" value="1"/>
</dbReference>
<name>A0AAJ4XBW7_9SPHI</name>
<dbReference type="RefSeq" id="WP_093096503.1">
    <property type="nucleotide sequence ID" value="NZ_FNGK01000001.1"/>
</dbReference>
<proteinExistence type="predicted"/>
<dbReference type="Gene3D" id="1.10.150.290">
    <property type="entry name" value="S-adenosyl-L-methionine-dependent methyltransferases"/>
    <property type="match status" value="1"/>
</dbReference>
<gene>
    <name evidence="2" type="primary">tam</name>
    <name evidence="2" type="ORF">SAMEA4412673_02136</name>
</gene>
<dbReference type="CDD" id="cd02440">
    <property type="entry name" value="AdoMet_MTases"/>
    <property type="match status" value="1"/>
</dbReference>